<dbReference type="AlphaFoldDB" id="V2Z083"/>
<proteinExistence type="predicted"/>
<keyword evidence="2" id="KW-1133">Transmembrane helix</keyword>
<comment type="caution">
    <text evidence="3">The sequence shown here is derived from an EMBL/GenBank/DDBJ whole genome shotgun (WGS) entry which is preliminary data.</text>
</comment>
<evidence type="ECO:0000313" key="3">
    <source>
        <dbReference type="EMBL" id="ESK97379.1"/>
    </source>
</evidence>
<feature type="transmembrane region" description="Helical" evidence="2">
    <location>
        <begin position="118"/>
        <end position="143"/>
    </location>
</feature>
<name>V2Z083_MONRO</name>
<feature type="region of interest" description="Disordered" evidence="1">
    <location>
        <begin position="50"/>
        <end position="78"/>
    </location>
</feature>
<dbReference type="KEGG" id="mrr:Moror_17810"/>
<dbReference type="OrthoDB" id="5386199at2759"/>
<organism evidence="3 4">
    <name type="scientific">Moniliophthora roreri (strain MCA 2997)</name>
    <name type="common">Cocoa frosty pod rot fungus</name>
    <name type="synonym">Crinipellis roreri</name>
    <dbReference type="NCBI Taxonomy" id="1381753"/>
    <lineage>
        <taxon>Eukaryota</taxon>
        <taxon>Fungi</taxon>
        <taxon>Dikarya</taxon>
        <taxon>Basidiomycota</taxon>
        <taxon>Agaricomycotina</taxon>
        <taxon>Agaricomycetes</taxon>
        <taxon>Agaricomycetidae</taxon>
        <taxon>Agaricales</taxon>
        <taxon>Marasmiineae</taxon>
        <taxon>Marasmiaceae</taxon>
        <taxon>Moniliophthora</taxon>
    </lineage>
</organism>
<feature type="compositionally biased region" description="Low complexity" evidence="1">
    <location>
        <begin position="56"/>
        <end position="74"/>
    </location>
</feature>
<keyword evidence="4" id="KW-1185">Reference proteome</keyword>
<keyword evidence="2" id="KW-0812">Transmembrane</keyword>
<dbReference type="InterPro" id="IPR009724">
    <property type="entry name" value="TMEM70"/>
</dbReference>
<dbReference type="STRING" id="1381753.V2Z083"/>
<gene>
    <name evidence="3" type="ORF">Moror_17810</name>
</gene>
<dbReference type="GO" id="GO:0033615">
    <property type="term" value="P:mitochondrial proton-transporting ATP synthase complex assembly"/>
    <property type="evidence" value="ECO:0007669"/>
    <property type="project" value="TreeGrafter"/>
</dbReference>
<accession>V2Z083</accession>
<dbReference type="HOGENOM" id="CLU_085447_0_0_1"/>
<dbReference type="InterPro" id="IPR045325">
    <property type="entry name" value="TMEM70/TMEM186/TMEM223"/>
</dbReference>
<sequence>MLRSAITSCRIGQRHSAFLVSSSTRIGASPSHFRALRLSIPTRTFSSTRISRAEGTAASTAETKTQSTSTSTTSNEPNVYQGPLTSTFRRLKIFSLASLTLSFTLAPFIFVIESNLPMFARAALALTAVSTSGVSTGLVAWVARPYVTQLRRLNPESHGGAQGLEMTTMTLALSPRCTRVYDSDFLVETQRPFAKWELAKEVALPTPEDGSPLPVAGKEETIAETFDSSGKLIGSWVVKWGTNGEGDCREIGKVERHFNVHLELLK</sequence>
<dbReference type="PANTHER" id="PTHR13281">
    <property type="entry name" value="TRANSMEMBRANE PROTEIN 70, MITOCHONDRIAL"/>
    <property type="match status" value="1"/>
</dbReference>
<dbReference type="Proteomes" id="UP000017559">
    <property type="component" value="Unassembled WGS sequence"/>
</dbReference>
<dbReference type="EMBL" id="AWSO01000027">
    <property type="protein sequence ID" value="ESK97379.1"/>
    <property type="molecule type" value="Genomic_DNA"/>
</dbReference>
<feature type="transmembrane region" description="Helical" evidence="2">
    <location>
        <begin position="93"/>
        <end position="112"/>
    </location>
</feature>
<evidence type="ECO:0000256" key="1">
    <source>
        <dbReference type="SAM" id="MobiDB-lite"/>
    </source>
</evidence>
<dbReference type="Pfam" id="PF06979">
    <property type="entry name" value="TMEM70"/>
    <property type="match status" value="1"/>
</dbReference>
<reference evidence="3 4" key="1">
    <citation type="journal article" date="2014" name="BMC Genomics">
        <title>Genome and secretome analysis of the hemibiotrophic fungal pathogen, Moniliophthora roreri, which causes frosty pod rot disease of cacao: mechanisms of the biotrophic and necrotrophic phases.</title>
        <authorList>
            <person name="Meinhardt L.W."/>
            <person name="Costa G.G.L."/>
            <person name="Thomazella D.P.T."/>
            <person name="Teixeira P.J.P.L."/>
            <person name="Carazzolle M.F."/>
            <person name="Schuster S.C."/>
            <person name="Carlson J.E."/>
            <person name="Guiltinan M.J."/>
            <person name="Mieczkowski P."/>
            <person name="Farmer A."/>
            <person name="Ramaraj T."/>
            <person name="Crozier J."/>
            <person name="Davis R.E."/>
            <person name="Shao J."/>
            <person name="Melnick R.L."/>
            <person name="Pereira G.A.G."/>
            <person name="Bailey B.A."/>
        </authorList>
    </citation>
    <scope>NUCLEOTIDE SEQUENCE [LARGE SCALE GENOMIC DNA]</scope>
    <source>
        <strain evidence="3 4">MCA 2997</strain>
    </source>
</reference>
<dbReference type="GO" id="GO:0031966">
    <property type="term" value="C:mitochondrial membrane"/>
    <property type="evidence" value="ECO:0007669"/>
    <property type="project" value="TreeGrafter"/>
</dbReference>
<protein>
    <submittedName>
        <fullName evidence="3">Uncharacterized protein</fullName>
    </submittedName>
</protein>
<keyword evidence="2" id="KW-0472">Membrane</keyword>
<dbReference type="PANTHER" id="PTHR13281:SF0">
    <property type="entry name" value="TRANSMEMBRANE PROTEIN 70, MITOCHONDRIAL"/>
    <property type="match status" value="1"/>
</dbReference>
<evidence type="ECO:0000313" key="4">
    <source>
        <dbReference type="Proteomes" id="UP000017559"/>
    </source>
</evidence>
<evidence type="ECO:0000256" key="2">
    <source>
        <dbReference type="SAM" id="Phobius"/>
    </source>
</evidence>